<accession>A0A916XFU7</accession>
<keyword evidence="7 9" id="KW-0472">Membrane</keyword>
<feature type="domain" description="TonB-dependent receptor-like beta-barrel" evidence="13">
    <location>
        <begin position="265"/>
        <end position="722"/>
    </location>
</feature>
<feature type="signal peptide" evidence="12">
    <location>
        <begin position="1"/>
        <end position="35"/>
    </location>
</feature>
<comment type="subcellular location">
    <subcellularLocation>
        <location evidence="1 9">Cell outer membrane</location>
        <topology evidence="1 9">Multi-pass membrane protein</topology>
    </subcellularLocation>
</comment>
<dbReference type="InterPro" id="IPR012910">
    <property type="entry name" value="Plug_dom"/>
</dbReference>
<dbReference type="SUPFAM" id="SSF56935">
    <property type="entry name" value="Porins"/>
    <property type="match status" value="1"/>
</dbReference>
<evidence type="ECO:0000259" key="14">
    <source>
        <dbReference type="Pfam" id="PF07715"/>
    </source>
</evidence>
<dbReference type="InterPro" id="IPR039426">
    <property type="entry name" value="TonB-dep_rcpt-like"/>
</dbReference>
<protein>
    <submittedName>
        <fullName evidence="15">Siderophore receptor</fullName>
    </submittedName>
</protein>
<dbReference type="GO" id="GO:0015344">
    <property type="term" value="F:siderophore uptake transmembrane transporter activity"/>
    <property type="evidence" value="ECO:0007669"/>
    <property type="project" value="TreeGrafter"/>
</dbReference>
<dbReference type="PANTHER" id="PTHR30069:SF42">
    <property type="entry name" value="FERRIC AEROBACTIN RECEPTOR"/>
    <property type="match status" value="1"/>
</dbReference>
<keyword evidence="4 9" id="KW-0812">Transmembrane</keyword>
<dbReference type="AlphaFoldDB" id="A0A916XFU7"/>
<evidence type="ECO:0000256" key="2">
    <source>
        <dbReference type="ARBA" id="ARBA00022448"/>
    </source>
</evidence>
<evidence type="ECO:0000256" key="8">
    <source>
        <dbReference type="ARBA" id="ARBA00023237"/>
    </source>
</evidence>
<name>A0A916XFU7_9HYPH</name>
<keyword evidence="8 9" id="KW-0998">Cell outer membrane</keyword>
<evidence type="ECO:0000256" key="7">
    <source>
        <dbReference type="ARBA" id="ARBA00023136"/>
    </source>
</evidence>
<evidence type="ECO:0000256" key="12">
    <source>
        <dbReference type="SAM" id="SignalP"/>
    </source>
</evidence>
<evidence type="ECO:0000313" key="16">
    <source>
        <dbReference type="Proteomes" id="UP000637002"/>
    </source>
</evidence>
<evidence type="ECO:0000256" key="5">
    <source>
        <dbReference type="ARBA" id="ARBA00022729"/>
    </source>
</evidence>
<keyword evidence="2 9" id="KW-0813">Transport</keyword>
<keyword evidence="5 12" id="KW-0732">Signal</keyword>
<evidence type="ECO:0000256" key="11">
    <source>
        <dbReference type="RuleBase" id="RU003357"/>
    </source>
</evidence>
<dbReference type="InterPro" id="IPR037066">
    <property type="entry name" value="Plug_dom_sf"/>
</dbReference>
<evidence type="ECO:0000256" key="3">
    <source>
        <dbReference type="ARBA" id="ARBA00022452"/>
    </source>
</evidence>
<dbReference type="CDD" id="cd01347">
    <property type="entry name" value="ligand_gated_channel"/>
    <property type="match status" value="1"/>
</dbReference>
<feature type="short sequence motif" description="TonB C-terminal box" evidence="10">
    <location>
        <begin position="738"/>
        <end position="755"/>
    </location>
</feature>
<sequence>MSTTKLARRSKVIAKYAAGAGCMLLAGTLASPALAQDAGGAATGNVTLDEITVTAARAARPVEDIPQTVQVIDRTEIEKQLAISPSAAGALSRLVPGYSASTQTVSSASETFRGRDLLVMMDGVPLNSPLRDVSRILGLIDLNSVERIEVVAGASSLYGAGATGGTVNFITRKGGDGAPKIGVNAAVRAFTANVGPSLAPELSGSLSGKAGGFDYLVIGSGRAAGRTYDGSGRELPSDSMLGQGGGDRFQQGNLLAKLGYDFDASRRFEVSGNLVYFDQNPQWNTLYSAPFARPEFGSPYTGESVLENTQNISARYTDKDFALGSLSILGYYNNIEKRFNFSNFSYPYNSLVYYSFLPSSPTSPNNQTILYSQRGGLNLTIDTPLDMFWQGAKFTWGADLIREKTHQTLTNGQEVFTPLGQTTYAGFGLLQVPVGDRLVLRGGVRYEYFDLNVDNFVRPAAYIGLAARTPLGYQAYVLPALNVTGGNFDYSAPTFNAGATYKLTDRAEIYGGFSQGYALPDVGAFTRRAGLSTAYACSVARPNCLRPGTSVSYASIGPEAQIVNNYEIGIRGSAGPVKASLAGYISTSNEGVTFDPLTNQISQQKERIWGVEFIGEWAVNTNLTLGTNATYRDGRYDSNRDGRLDSALPNNRIASPYRGTLFGAYRFDNGLMIRLEAEAFSGRNERIDLAGTRYEIKPGVTANALVTYPIEQGEFYVAANNLLDATYQNPTATSVRNLPVYSWGRTVTLGFRTSF</sequence>
<dbReference type="Pfam" id="PF07715">
    <property type="entry name" value="Plug"/>
    <property type="match status" value="1"/>
</dbReference>
<dbReference type="PROSITE" id="PS52016">
    <property type="entry name" value="TONB_DEPENDENT_REC_3"/>
    <property type="match status" value="1"/>
</dbReference>
<dbReference type="Proteomes" id="UP000637002">
    <property type="component" value="Unassembled WGS sequence"/>
</dbReference>
<comment type="caution">
    <text evidence="15">The sequence shown here is derived from an EMBL/GenBank/DDBJ whole genome shotgun (WGS) entry which is preliminary data.</text>
</comment>
<evidence type="ECO:0000256" key="6">
    <source>
        <dbReference type="ARBA" id="ARBA00023077"/>
    </source>
</evidence>
<evidence type="ECO:0000256" key="1">
    <source>
        <dbReference type="ARBA" id="ARBA00004571"/>
    </source>
</evidence>
<dbReference type="Gene3D" id="2.170.130.10">
    <property type="entry name" value="TonB-dependent receptor, plug domain"/>
    <property type="match status" value="1"/>
</dbReference>
<gene>
    <name evidence="15" type="ORF">GCM10010994_31040</name>
</gene>
<keyword evidence="6 11" id="KW-0798">TonB box</keyword>
<dbReference type="RefSeq" id="WP_244642003.1">
    <property type="nucleotide sequence ID" value="NZ_BMGG01000005.1"/>
</dbReference>
<dbReference type="InterPro" id="IPR000531">
    <property type="entry name" value="Beta-barrel_TonB"/>
</dbReference>
<dbReference type="InterPro" id="IPR010917">
    <property type="entry name" value="TonB_rcpt_CS"/>
</dbReference>
<organism evidence="15 16">
    <name type="scientific">Chelatococcus reniformis</name>
    <dbReference type="NCBI Taxonomy" id="1494448"/>
    <lineage>
        <taxon>Bacteria</taxon>
        <taxon>Pseudomonadati</taxon>
        <taxon>Pseudomonadota</taxon>
        <taxon>Alphaproteobacteria</taxon>
        <taxon>Hyphomicrobiales</taxon>
        <taxon>Chelatococcaceae</taxon>
        <taxon>Chelatococcus</taxon>
    </lineage>
</organism>
<evidence type="ECO:0000256" key="4">
    <source>
        <dbReference type="ARBA" id="ARBA00022692"/>
    </source>
</evidence>
<keyword evidence="16" id="KW-1185">Reference proteome</keyword>
<keyword evidence="3 9" id="KW-1134">Transmembrane beta strand</keyword>
<dbReference type="GO" id="GO:0009279">
    <property type="term" value="C:cell outer membrane"/>
    <property type="evidence" value="ECO:0007669"/>
    <property type="project" value="UniProtKB-SubCell"/>
</dbReference>
<evidence type="ECO:0000256" key="9">
    <source>
        <dbReference type="PROSITE-ProRule" id="PRU01360"/>
    </source>
</evidence>
<dbReference type="PROSITE" id="PS01156">
    <property type="entry name" value="TONB_DEPENDENT_REC_2"/>
    <property type="match status" value="1"/>
</dbReference>
<dbReference type="PANTHER" id="PTHR30069">
    <property type="entry name" value="TONB-DEPENDENT OUTER MEMBRANE RECEPTOR"/>
    <property type="match status" value="1"/>
</dbReference>
<dbReference type="InterPro" id="IPR036942">
    <property type="entry name" value="Beta-barrel_TonB_sf"/>
</dbReference>
<feature type="chain" id="PRO_5037938806" evidence="12">
    <location>
        <begin position="36"/>
        <end position="755"/>
    </location>
</feature>
<evidence type="ECO:0000256" key="10">
    <source>
        <dbReference type="PROSITE-ProRule" id="PRU10144"/>
    </source>
</evidence>
<evidence type="ECO:0000313" key="15">
    <source>
        <dbReference type="EMBL" id="GGC70258.1"/>
    </source>
</evidence>
<reference evidence="15" key="2">
    <citation type="submission" date="2020-09" db="EMBL/GenBank/DDBJ databases">
        <authorList>
            <person name="Sun Q."/>
            <person name="Zhou Y."/>
        </authorList>
    </citation>
    <scope>NUCLEOTIDE SEQUENCE</scope>
    <source>
        <strain evidence="15">CGMCC 1.12919</strain>
    </source>
</reference>
<feature type="domain" description="TonB-dependent receptor plug" evidence="14">
    <location>
        <begin position="62"/>
        <end position="166"/>
    </location>
</feature>
<dbReference type="Pfam" id="PF00593">
    <property type="entry name" value="TonB_dep_Rec_b-barrel"/>
    <property type="match status" value="1"/>
</dbReference>
<dbReference type="GO" id="GO:0044718">
    <property type="term" value="P:siderophore transmembrane transport"/>
    <property type="evidence" value="ECO:0007669"/>
    <property type="project" value="TreeGrafter"/>
</dbReference>
<evidence type="ECO:0000259" key="13">
    <source>
        <dbReference type="Pfam" id="PF00593"/>
    </source>
</evidence>
<dbReference type="Gene3D" id="2.40.170.20">
    <property type="entry name" value="TonB-dependent receptor, beta-barrel domain"/>
    <property type="match status" value="1"/>
</dbReference>
<dbReference type="EMBL" id="BMGG01000005">
    <property type="protein sequence ID" value="GGC70258.1"/>
    <property type="molecule type" value="Genomic_DNA"/>
</dbReference>
<comment type="similarity">
    <text evidence="9 11">Belongs to the TonB-dependent receptor family.</text>
</comment>
<keyword evidence="15" id="KW-0675">Receptor</keyword>
<proteinExistence type="inferred from homology"/>
<reference evidence="15" key="1">
    <citation type="journal article" date="2014" name="Int. J. Syst. Evol. Microbiol.">
        <title>Complete genome sequence of Corynebacterium casei LMG S-19264T (=DSM 44701T), isolated from a smear-ripened cheese.</title>
        <authorList>
            <consortium name="US DOE Joint Genome Institute (JGI-PGF)"/>
            <person name="Walter F."/>
            <person name="Albersmeier A."/>
            <person name="Kalinowski J."/>
            <person name="Ruckert C."/>
        </authorList>
    </citation>
    <scope>NUCLEOTIDE SEQUENCE</scope>
    <source>
        <strain evidence="15">CGMCC 1.12919</strain>
    </source>
</reference>